<sequence length="177" mass="20156">MAYHSSFNEENCRSLGNMAFLPIKTKIRGPADSFHDASQDDIIDEALNLFRANCLFKNYEIKGGADRVLIYLTLFISECLVKISKTPASGLNPNEMQKSLNTLALSSFVIPGDPTFPLGALFAAPSERQETDLLRQYITQLRQETVLRLMDRVYQGDQVPSKWWMMFSKRKFMGKSF</sequence>
<keyword evidence="2" id="KW-1185">Reference proteome</keyword>
<dbReference type="Proteomes" id="UP001165960">
    <property type="component" value="Unassembled WGS sequence"/>
</dbReference>
<name>A0ACC2UJJ6_9FUNG</name>
<evidence type="ECO:0000313" key="2">
    <source>
        <dbReference type="Proteomes" id="UP001165960"/>
    </source>
</evidence>
<dbReference type="EMBL" id="QTSX02000401">
    <property type="protein sequence ID" value="KAJ9087020.1"/>
    <property type="molecule type" value="Genomic_DNA"/>
</dbReference>
<accession>A0ACC2UJJ6</accession>
<protein>
    <submittedName>
        <fullName evidence="1">Subunit of the Arp2/3 complex</fullName>
    </submittedName>
</protein>
<reference evidence="1" key="1">
    <citation type="submission" date="2022-04" db="EMBL/GenBank/DDBJ databases">
        <title>Genome of the entomopathogenic fungus Entomophthora muscae.</title>
        <authorList>
            <person name="Elya C."/>
            <person name="Lovett B.R."/>
            <person name="Lee E."/>
            <person name="Macias A.M."/>
            <person name="Hajek A.E."/>
            <person name="De Bivort B.L."/>
            <person name="Kasson M.T."/>
            <person name="De Fine Licht H.H."/>
            <person name="Stajich J.E."/>
        </authorList>
    </citation>
    <scope>NUCLEOTIDE SEQUENCE</scope>
    <source>
        <strain evidence="1">Berkeley</strain>
    </source>
</reference>
<evidence type="ECO:0000313" key="1">
    <source>
        <dbReference type="EMBL" id="KAJ9087020.1"/>
    </source>
</evidence>
<organism evidence="1 2">
    <name type="scientific">Entomophthora muscae</name>
    <dbReference type="NCBI Taxonomy" id="34485"/>
    <lineage>
        <taxon>Eukaryota</taxon>
        <taxon>Fungi</taxon>
        <taxon>Fungi incertae sedis</taxon>
        <taxon>Zoopagomycota</taxon>
        <taxon>Entomophthoromycotina</taxon>
        <taxon>Entomophthoromycetes</taxon>
        <taxon>Entomophthorales</taxon>
        <taxon>Entomophthoraceae</taxon>
        <taxon>Entomophthora</taxon>
    </lineage>
</organism>
<proteinExistence type="predicted"/>
<gene>
    <name evidence="1" type="primary">ARC18_3</name>
    <name evidence="1" type="ORF">DSO57_1037432</name>
</gene>
<comment type="caution">
    <text evidence="1">The sequence shown here is derived from an EMBL/GenBank/DDBJ whole genome shotgun (WGS) entry which is preliminary data.</text>
</comment>